<dbReference type="PANTHER" id="PTHR24169">
    <property type="entry name" value="NUCLEAR FACTOR NF-KAPPA-B PROTEIN"/>
    <property type="match status" value="1"/>
</dbReference>
<dbReference type="InterPro" id="IPR014756">
    <property type="entry name" value="Ig_E-set"/>
</dbReference>
<dbReference type="FunFam" id="2.60.40.10:FF:000046">
    <property type="entry name" value="Nuclear factor NF-kappa-B p105 subunit"/>
    <property type="match status" value="1"/>
</dbReference>
<dbReference type="GO" id="GO:0001228">
    <property type="term" value="F:DNA-binding transcription activator activity, RNA polymerase II-specific"/>
    <property type="evidence" value="ECO:0007669"/>
    <property type="project" value="UniProtKB-ARBA"/>
</dbReference>
<dbReference type="EMBL" id="JBEHCU010008629">
    <property type="protein sequence ID" value="KAL1381439.1"/>
    <property type="molecule type" value="Genomic_DNA"/>
</dbReference>
<gene>
    <name evidence="3" type="ORF">pipiens_003421</name>
</gene>
<dbReference type="PRINTS" id="PR00057">
    <property type="entry name" value="NFKBTNSCPFCT"/>
</dbReference>
<dbReference type="Pfam" id="PF16179">
    <property type="entry name" value="RHD_dimer"/>
    <property type="match status" value="1"/>
</dbReference>
<feature type="domain" description="RHD" evidence="2">
    <location>
        <begin position="5"/>
        <end position="184"/>
    </location>
</feature>
<dbReference type="GO" id="GO:0008063">
    <property type="term" value="P:Toll signaling pathway"/>
    <property type="evidence" value="ECO:0007669"/>
    <property type="project" value="UniProtKB-ARBA"/>
</dbReference>
<dbReference type="InterPro" id="IPR032397">
    <property type="entry name" value="RHD_dimer"/>
</dbReference>
<reference evidence="3 4" key="1">
    <citation type="submission" date="2024-05" db="EMBL/GenBank/DDBJ databases">
        <title>Culex pipiens pipiens assembly and annotation.</title>
        <authorList>
            <person name="Alout H."/>
            <person name="Durand T."/>
        </authorList>
    </citation>
    <scope>NUCLEOTIDE SEQUENCE [LARGE SCALE GENOMIC DNA]</scope>
    <source>
        <strain evidence="3">HA-2024</strain>
        <tissue evidence="3">Whole body</tissue>
    </source>
</reference>
<dbReference type="GO" id="GO:0048935">
    <property type="term" value="P:peripheral nervous system neuron development"/>
    <property type="evidence" value="ECO:0007669"/>
    <property type="project" value="UniProtKB-ARBA"/>
</dbReference>
<evidence type="ECO:0000256" key="1">
    <source>
        <dbReference type="SAM" id="MobiDB-lite"/>
    </source>
</evidence>
<feature type="compositionally biased region" description="Low complexity" evidence="1">
    <location>
        <begin position="388"/>
        <end position="407"/>
    </location>
</feature>
<dbReference type="InterPro" id="IPR000451">
    <property type="entry name" value="NFkB/Dor"/>
</dbReference>
<dbReference type="PANTHER" id="PTHR24169:SF25">
    <property type="entry name" value="DORSAL-RELATED IMMUNITY FACTOR DIF-RELATED"/>
    <property type="match status" value="1"/>
</dbReference>
<dbReference type="GO" id="GO:0035206">
    <property type="term" value="P:regulation of hemocyte proliferation"/>
    <property type="evidence" value="ECO:0007669"/>
    <property type="project" value="UniProtKB-ARBA"/>
</dbReference>
<dbReference type="InterPro" id="IPR008967">
    <property type="entry name" value="p53-like_TF_DNA-bd_sf"/>
</dbReference>
<dbReference type="CDD" id="cd01177">
    <property type="entry name" value="IPT_NFkappaB"/>
    <property type="match status" value="1"/>
</dbReference>
<dbReference type="Proteomes" id="UP001562425">
    <property type="component" value="Unassembled WGS sequence"/>
</dbReference>
<sequence length="597" mass="66777">MATPSQKPYVVITEQPQSKGLRFRYECEGRSAGSIPGVRSTTEHKTHPTIELRGYKGRAVVVVSCVTKDPPYRAHPHNLVGKDGCKEGVCTVVLNSATMSYTFNNLGIQCVKKKDIEGALKTREKLRVDPYKTGFGHVKQLATIDLNAVRLCFQVFIEGQQPGRFSEPLQPVVSDVIYDKKAMSELVICKLSHVTAPTAGGKEIIILCEKVTKEDISVRFYEEREGRIVWEDVGEFQHNNVHKQVAICFRTPRYHTLETSQPVMVNIQLRRPSDGATSEPLPFELLPLDATGLSQKRKRPKFNSSEVLEQSHGGAPPAGSYGQMLPTVGEHVKLEPREQLFGFQGPYRNPNESPEHSPGIPNAAPLPYPDPNFPGSASTQPNDFFQQYPPNHYNYPPKPTQQYPNQQQFQPNFPMTQQPGPSTSTAPQPTCQQMALAAGVQPQEYNLSSLLDMDIGRDFAMNSSEIKSIMGHFSTAASVAVPTEQQQQHYQQQVQTVQQQMVHRMHQDEEENLSNSFTRLTTNPMNDLNNTLHAYLVMLSWKTTIYVGKFILVFPTGWYLPPGITQLAQENELESHVMPMAIGGDNDNEIYVNTVNA</sequence>
<dbReference type="InterPro" id="IPR033926">
    <property type="entry name" value="IPT_NFkappaB"/>
</dbReference>
<dbReference type="GO" id="GO:0002225">
    <property type="term" value="P:positive regulation of antimicrobial peptide production"/>
    <property type="evidence" value="ECO:0007669"/>
    <property type="project" value="UniProtKB-ARBA"/>
</dbReference>
<dbReference type="FunFam" id="2.60.40.340:FF:000006">
    <property type="entry name" value="Dorsal isoform 1-B"/>
    <property type="match status" value="1"/>
</dbReference>
<feature type="region of interest" description="Disordered" evidence="1">
    <location>
        <begin position="294"/>
        <end position="319"/>
    </location>
</feature>
<proteinExistence type="predicted"/>
<feature type="region of interest" description="Disordered" evidence="1">
    <location>
        <begin position="342"/>
        <end position="407"/>
    </location>
</feature>
<dbReference type="PROSITE" id="PS50254">
    <property type="entry name" value="REL_2"/>
    <property type="match status" value="1"/>
</dbReference>
<evidence type="ECO:0000313" key="4">
    <source>
        <dbReference type="Proteomes" id="UP001562425"/>
    </source>
</evidence>
<comment type="caution">
    <text evidence="3">The sequence shown here is derived from an EMBL/GenBank/DDBJ whole genome shotgun (WGS) entry which is preliminary data.</text>
</comment>
<dbReference type="InterPro" id="IPR011539">
    <property type="entry name" value="RHD_DNA_bind_dom"/>
</dbReference>
<dbReference type="SUPFAM" id="SSF81296">
    <property type="entry name" value="E set domains"/>
    <property type="match status" value="1"/>
</dbReference>
<name>A0ABD1CYB2_CULPP</name>
<dbReference type="PROSITE" id="PS01204">
    <property type="entry name" value="REL_1"/>
    <property type="match status" value="1"/>
</dbReference>
<dbReference type="Gene3D" id="2.60.40.340">
    <property type="entry name" value="Rel homology domain (RHD), DNA-binding domain"/>
    <property type="match status" value="1"/>
</dbReference>
<dbReference type="InterPro" id="IPR030492">
    <property type="entry name" value="RHD_CS"/>
</dbReference>
<dbReference type="SMART" id="SM00429">
    <property type="entry name" value="IPT"/>
    <property type="match status" value="1"/>
</dbReference>
<dbReference type="Gene3D" id="2.60.40.10">
    <property type="entry name" value="Immunoglobulins"/>
    <property type="match status" value="1"/>
</dbReference>
<organism evidence="3 4">
    <name type="scientific">Culex pipiens pipiens</name>
    <name type="common">Northern house mosquito</name>
    <dbReference type="NCBI Taxonomy" id="38569"/>
    <lineage>
        <taxon>Eukaryota</taxon>
        <taxon>Metazoa</taxon>
        <taxon>Ecdysozoa</taxon>
        <taxon>Arthropoda</taxon>
        <taxon>Hexapoda</taxon>
        <taxon>Insecta</taxon>
        <taxon>Pterygota</taxon>
        <taxon>Neoptera</taxon>
        <taxon>Endopterygota</taxon>
        <taxon>Diptera</taxon>
        <taxon>Nematocera</taxon>
        <taxon>Culicoidea</taxon>
        <taxon>Culicidae</taxon>
        <taxon>Culicinae</taxon>
        <taxon>Culicini</taxon>
        <taxon>Culex</taxon>
        <taxon>Culex</taxon>
    </lineage>
</organism>
<keyword evidence="4" id="KW-1185">Reference proteome</keyword>
<dbReference type="SUPFAM" id="SSF49417">
    <property type="entry name" value="p53-like transcription factors"/>
    <property type="match status" value="1"/>
</dbReference>
<dbReference type="InterPro" id="IPR013783">
    <property type="entry name" value="Ig-like_fold"/>
</dbReference>
<evidence type="ECO:0000259" key="2">
    <source>
        <dbReference type="PROSITE" id="PS50254"/>
    </source>
</evidence>
<dbReference type="AlphaFoldDB" id="A0ABD1CYB2"/>
<feature type="compositionally biased region" description="Polar residues" evidence="1">
    <location>
        <begin position="375"/>
        <end position="385"/>
    </location>
</feature>
<protein>
    <recommendedName>
        <fullName evidence="2">RHD domain-containing protein</fullName>
    </recommendedName>
</protein>
<dbReference type="GO" id="GO:0045087">
    <property type="term" value="P:innate immune response"/>
    <property type="evidence" value="ECO:0007669"/>
    <property type="project" value="UniProtKB-ARBA"/>
</dbReference>
<dbReference type="GO" id="GO:0005654">
    <property type="term" value="C:nucleoplasm"/>
    <property type="evidence" value="ECO:0007669"/>
    <property type="project" value="UniProtKB-ARBA"/>
</dbReference>
<dbReference type="InterPro" id="IPR002909">
    <property type="entry name" value="IPT_dom"/>
</dbReference>
<dbReference type="InterPro" id="IPR037059">
    <property type="entry name" value="RHD_DNA_bind_dom_sf"/>
</dbReference>
<dbReference type="GO" id="GO:0007249">
    <property type="term" value="P:canonical NF-kappaB signal transduction"/>
    <property type="evidence" value="ECO:0007669"/>
    <property type="project" value="UniProtKB-ARBA"/>
</dbReference>
<dbReference type="GO" id="GO:0000977">
    <property type="term" value="F:RNA polymerase II transcription regulatory region sequence-specific DNA binding"/>
    <property type="evidence" value="ECO:0007669"/>
    <property type="project" value="UniProtKB-ARBA"/>
</dbReference>
<dbReference type="Pfam" id="PF00554">
    <property type="entry name" value="RHD_DNA_bind"/>
    <property type="match status" value="1"/>
</dbReference>
<evidence type="ECO:0000313" key="3">
    <source>
        <dbReference type="EMBL" id="KAL1381439.1"/>
    </source>
</evidence>
<accession>A0ABD1CYB2</accession>